<accession>A0ACC3AVC0</accession>
<name>A0ACC3AVC0_9EURO</name>
<keyword evidence="2" id="KW-1185">Reference proteome</keyword>
<protein>
    <submittedName>
        <fullName evidence="1">Uncharacterized protein</fullName>
    </submittedName>
</protein>
<gene>
    <name evidence="1" type="ORF">N8T08_008478</name>
</gene>
<sequence>MVLARASVRDSRSIICDEATSSVGLETDIKVHEAMASGLARPALESPGSLDRDEATSQDESIECDVCIIGDGSSGTYAAIRLQQLGKSVMVVGKNDHHGEAGQQGVKKYTSTRNATATSDYVNLLSGDYPYLDIGFSLPSPATEDLVIPFHDFIVRHNLTNAVDSIAAFTLDMDDWLAYPALYTLKNVIQMIQLTVNTPSGRKSIKAKKVLTTIPPLVNILQFMNLDQCETAVFSQFEHSYLYPTLDRDQVFPTEASRYMNWRSEAAYGQLKLHALYVVAHTAVPDLMTIHFGSNTPLSDAEVQSYIVEQLPLFRQGQQGTFWTEAAFETHGLQQIWKFTEHLIQEKILKSLDG</sequence>
<evidence type="ECO:0000313" key="1">
    <source>
        <dbReference type="EMBL" id="KAK1141813.1"/>
    </source>
</evidence>
<dbReference type="EMBL" id="JAOPJF010000059">
    <property type="protein sequence ID" value="KAK1141813.1"/>
    <property type="molecule type" value="Genomic_DNA"/>
</dbReference>
<comment type="caution">
    <text evidence="1">The sequence shown here is derived from an EMBL/GenBank/DDBJ whole genome shotgun (WGS) entry which is preliminary data.</text>
</comment>
<proteinExistence type="predicted"/>
<organism evidence="1 2">
    <name type="scientific">Aspergillus melleus</name>
    <dbReference type="NCBI Taxonomy" id="138277"/>
    <lineage>
        <taxon>Eukaryota</taxon>
        <taxon>Fungi</taxon>
        <taxon>Dikarya</taxon>
        <taxon>Ascomycota</taxon>
        <taxon>Pezizomycotina</taxon>
        <taxon>Eurotiomycetes</taxon>
        <taxon>Eurotiomycetidae</taxon>
        <taxon>Eurotiales</taxon>
        <taxon>Aspergillaceae</taxon>
        <taxon>Aspergillus</taxon>
        <taxon>Aspergillus subgen. Circumdati</taxon>
    </lineage>
</organism>
<evidence type="ECO:0000313" key="2">
    <source>
        <dbReference type="Proteomes" id="UP001177260"/>
    </source>
</evidence>
<dbReference type="Proteomes" id="UP001177260">
    <property type="component" value="Unassembled WGS sequence"/>
</dbReference>
<reference evidence="1 2" key="1">
    <citation type="journal article" date="2023" name="ACS Omega">
        <title>Identification of the Neoaspergillic Acid Biosynthesis Gene Cluster by Establishing an In Vitro CRISPR-Ribonucleoprotein Genetic System in Aspergillus melleus.</title>
        <authorList>
            <person name="Yuan B."/>
            <person name="Grau M.F."/>
            <person name="Murata R.M."/>
            <person name="Torok T."/>
            <person name="Venkateswaran K."/>
            <person name="Stajich J.E."/>
            <person name="Wang C.C.C."/>
        </authorList>
    </citation>
    <scope>NUCLEOTIDE SEQUENCE [LARGE SCALE GENOMIC DNA]</scope>
    <source>
        <strain evidence="1 2">IMV 1140</strain>
    </source>
</reference>